<proteinExistence type="predicted"/>
<keyword evidence="6" id="KW-1185">Reference proteome</keyword>
<comment type="caution">
    <text evidence="5">The sequence shown here is derived from an EMBL/GenBank/DDBJ whole genome shotgun (WGS) entry which is preliminary data.</text>
</comment>
<organism evidence="5 6">
    <name type="scientific">Solibacillus merdavium</name>
    <dbReference type="NCBI Taxonomy" id="2762218"/>
    <lineage>
        <taxon>Bacteria</taxon>
        <taxon>Bacillati</taxon>
        <taxon>Bacillota</taxon>
        <taxon>Bacilli</taxon>
        <taxon>Bacillales</taxon>
        <taxon>Caryophanaceae</taxon>
        <taxon>Solibacillus</taxon>
    </lineage>
</organism>
<dbReference type="SUPFAM" id="SSF52540">
    <property type="entry name" value="P-loop containing nucleoside triphosphate hydrolases"/>
    <property type="match status" value="1"/>
</dbReference>
<evidence type="ECO:0000313" key="5">
    <source>
        <dbReference type="EMBL" id="MBD8033158.1"/>
    </source>
</evidence>
<evidence type="ECO:0000256" key="2">
    <source>
        <dbReference type="ARBA" id="ARBA00022741"/>
    </source>
</evidence>
<dbReference type="InterPro" id="IPR003593">
    <property type="entry name" value="AAA+_ATPase"/>
</dbReference>
<sequence>MSLPNFSKKNVGRWKWLFMNIFEANQACKQIDGIMILKEVSLSISKGEKVAITGNNGSGKSSLLKLIGGIYEETAGKVKRFQNNIGYVPEHFPESIRFKLQDYLILMGKMTNKSDEEMFKRIANYAELFSITEFLTTPLNHCSKGTKQKAGIIQALLKNPDLLLLDEPLTGLDDKAKIELTNQLSLLSGDKTIIFTAHEPLLIERIANRVLTVESGRIVSDSTVKGNKEKFICIRAKIPAREIIEDIPSIKYKVIGMNSVEIIVSTKESDKVLAILLNRGCSILELTEKR</sequence>
<dbReference type="Pfam" id="PF00005">
    <property type="entry name" value="ABC_tran"/>
    <property type="match status" value="1"/>
</dbReference>
<dbReference type="PANTHER" id="PTHR42939">
    <property type="entry name" value="ABC TRANSPORTER ATP-BINDING PROTEIN ALBC-RELATED"/>
    <property type="match status" value="1"/>
</dbReference>
<keyword evidence="1" id="KW-0813">Transport</keyword>
<dbReference type="Proteomes" id="UP000600565">
    <property type="component" value="Unassembled WGS sequence"/>
</dbReference>
<feature type="domain" description="ABC transporter" evidence="4">
    <location>
        <begin position="16"/>
        <end position="240"/>
    </location>
</feature>
<dbReference type="PROSITE" id="PS50893">
    <property type="entry name" value="ABC_TRANSPORTER_2"/>
    <property type="match status" value="1"/>
</dbReference>
<dbReference type="Gene3D" id="3.40.50.300">
    <property type="entry name" value="P-loop containing nucleotide triphosphate hydrolases"/>
    <property type="match status" value="1"/>
</dbReference>
<accession>A0ABR8XMJ5</accession>
<protein>
    <submittedName>
        <fullName evidence="5">ATP-binding cassette domain-containing protein</fullName>
    </submittedName>
</protein>
<dbReference type="InterPro" id="IPR027417">
    <property type="entry name" value="P-loop_NTPase"/>
</dbReference>
<dbReference type="InterPro" id="IPR051782">
    <property type="entry name" value="ABC_Transporter_VariousFunc"/>
</dbReference>
<keyword evidence="3 5" id="KW-0067">ATP-binding</keyword>
<gene>
    <name evidence="5" type="ORF">H9632_08770</name>
</gene>
<dbReference type="EMBL" id="JACSPW010000007">
    <property type="protein sequence ID" value="MBD8033158.1"/>
    <property type="molecule type" value="Genomic_DNA"/>
</dbReference>
<evidence type="ECO:0000256" key="3">
    <source>
        <dbReference type="ARBA" id="ARBA00022840"/>
    </source>
</evidence>
<dbReference type="SMART" id="SM00382">
    <property type="entry name" value="AAA"/>
    <property type="match status" value="1"/>
</dbReference>
<keyword evidence="2" id="KW-0547">Nucleotide-binding</keyword>
<name>A0ABR8XMJ5_9BACL</name>
<dbReference type="GO" id="GO:0005524">
    <property type="term" value="F:ATP binding"/>
    <property type="evidence" value="ECO:0007669"/>
    <property type="project" value="UniProtKB-KW"/>
</dbReference>
<evidence type="ECO:0000256" key="1">
    <source>
        <dbReference type="ARBA" id="ARBA00022448"/>
    </source>
</evidence>
<reference evidence="5 6" key="1">
    <citation type="submission" date="2020-08" db="EMBL/GenBank/DDBJ databases">
        <title>A Genomic Blueprint of the Chicken Gut Microbiome.</title>
        <authorList>
            <person name="Gilroy R."/>
            <person name="Ravi A."/>
            <person name="Getino M."/>
            <person name="Pursley I."/>
            <person name="Horton D.L."/>
            <person name="Alikhan N.-F."/>
            <person name="Baker D."/>
            <person name="Gharbi K."/>
            <person name="Hall N."/>
            <person name="Watson M."/>
            <person name="Adriaenssens E.M."/>
            <person name="Foster-Nyarko E."/>
            <person name="Jarju S."/>
            <person name="Secka A."/>
            <person name="Antonio M."/>
            <person name="Oren A."/>
            <person name="Chaudhuri R."/>
            <person name="La Ragione R.M."/>
            <person name="Hildebrand F."/>
            <person name="Pallen M.J."/>
        </authorList>
    </citation>
    <scope>NUCLEOTIDE SEQUENCE [LARGE SCALE GENOMIC DNA]</scope>
    <source>
        <strain evidence="5 6">Sa1YVA6</strain>
    </source>
</reference>
<dbReference type="PANTHER" id="PTHR42939:SF1">
    <property type="entry name" value="ABC TRANSPORTER ATP-BINDING PROTEIN ALBC-RELATED"/>
    <property type="match status" value="1"/>
</dbReference>
<dbReference type="InterPro" id="IPR003439">
    <property type="entry name" value="ABC_transporter-like_ATP-bd"/>
</dbReference>
<evidence type="ECO:0000259" key="4">
    <source>
        <dbReference type="PROSITE" id="PS50893"/>
    </source>
</evidence>
<evidence type="ECO:0000313" key="6">
    <source>
        <dbReference type="Proteomes" id="UP000600565"/>
    </source>
</evidence>